<sequence>MSRPDNSLGNTLRAWRGRITTEDVGLPATRRRRTDGLRREELALLAGISTDYLLRLEQGRALRPSRDVVASLARALRLSTNETCHFHLVAGLLPPKPQGIPHQLPPGVQRLVSRWGNIPVGVFSASWTLLTWTSMWAALLGDPSLRPPEERNLVRAVFKEPPSDTGYPLFPAEQSTTEFKAALVADLRITHGAYPHDEEFKALMGEVMSSSEEFRGLWGAPALGSRLGGHKRLRHPLVGEIGLDSDVLKVPDHDVRIVTCTAEPGTPDEEKLEYLRVAAAQAAQAAQADQAAQAALPLSSG</sequence>
<proteinExistence type="predicted"/>
<dbReference type="PANTHER" id="PTHR35010:SF2">
    <property type="entry name" value="BLL4672 PROTEIN"/>
    <property type="match status" value="1"/>
</dbReference>
<dbReference type="Pfam" id="PF17765">
    <property type="entry name" value="MLTR_LBD"/>
    <property type="match status" value="1"/>
</dbReference>
<evidence type="ECO:0000259" key="1">
    <source>
        <dbReference type="PROSITE" id="PS50943"/>
    </source>
</evidence>
<accession>A0ABS1Q092</accession>
<gene>
    <name evidence="2" type="ORF">JK364_36265</name>
</gene>
<evidence type="ECO:0000313" key="2">
    <source>
        <dbReference type="EMBL" id="MBL1117795.1"/>
    </source>
</evidence>
<dbReference type="InterPro" id="IPR001387">
    <property type="entry name" value="Cro/C1-type_HTH"/>
</dbReference>
<dbReference type="SMART" id="SM00530">
    <property type="entry name" value="HTH_XRE"/>
    <property type="match status" value="1"/>
</dbReference>
<dbReference type="Gene3D" id="1.10.260.40">
    <property type="entry name" value="lambda repressor-like DNA-binding domains"/>
    <property type="match status" value="1"/>
</dbReference>
<dbReference type="InterPro" id="IPR041413">
    <property type="entry name" value="MLTR_LBD"/>
</dbReference>
<feature type="domain" description="HTH cro/C1-type" evidence="1">
    <location>
        <begin position="36"/>
        <end position="83"/>
    </location>
</feature>
<dbReference type="PANTHER" id="PTHR35010">
    <property type="entry name" value="BLL4672 PROTEIN-RELATED"/>
    <property type="match status" value="1"/>
</dbReference>
<comment type="caution">
    <text evidence="2">The sequence shown here is derived from an EMBL/GenBank/DDBJ whole genome shotgun (WGS) entry which is preliminary data.</text>
</comment>
<dbReference type="Gene3D" id="3.30.450.180">
    <property type="match status" value="1"/>
</dbReference>
<protein>
    <submittedName>
        <fullName evidence="2">Helix-turn-helix domain-containing protein</fullName>
    </submittedName>
</protein>
<dbReference type="RefSeq" id="WP_201855616.1">
    <property type="nucleotide sequence ID" value="NZ_JAERRG010000019.1"/>
</dbReference>
<dbReference type="EMBL" id="JAERRG010000019">
    <property type="protein sequence ID" value="MBL1117795.1"/>
    <property type="molecule type" value="Genomic_DNA"/>
</dbReference>
<reference evidence="2 3" key="1">
    <citation type="submission" date="2021-01" db="EMBL/GenBank/DDBJ databases">
        <title>WGS of actinomycetes isolated from Thailand.</title>
        <authorList>
            <person name="Thawai C."/>
        </authorList>
    </citation>
    <scope>NUCLEOTIDE SEQUENCE [LARGE SCALE GENOMIC DNA]</scope>
    <source>
        <strain evidence="2 3">CA3R110</strain>
    </source>
</reference>
<dbReference type="InterPro" id="IPR010982">
    <property type="entry name" value="Lambda_DNA-bd_dom_sf"/>
</dbReference>
<dbReference type="PROSITE" id="PS50943">
    <property type="entry name" value="HTH_CROC1"/>
    <property type="match status" value="1"/>
</dbReference>
<keyword evidence="3" id="KW-1185">Reference proteome</keyword>
<dbReference type="Proteomes" id="UP000621510">
    <property type="component" value="Unassembled WGS sequence"/>
</dbReference>
<organism evidence="2 3">
    <name type="scientific">Streptomyces endocoffeicus</name>
    <dbReference type="NCBI Taxonomy" id="2898945"/>
    <lineage>
        <taxon>Bacteria</taxon>
        <taxon>Bacillati</taxon>
        <taxon>Actinomycetota</taxon>
        <taxon>Actinomycetes</taxon>
        <taxon>Kitasatosporales</taxon>
        <taxon>Streptomycetaceae</taxon>
        <taxon>Streptomyces</taxon>
    </lineage>
</organism>
<dbReference type="SUPFAM" id="SSF47413">
    <property type="entry name" value="lambda repressor-like DNA-binding domains"/>
    <property type="match status" value="1"/>
</dbReference>
<evidence type="ECO:0000313" key="3">
    <source>
        <dbReference type="Proteomes" id="UP000621510"/>
    </source>
</evidence>
<dbReference type="CDD" id="cd00093">
    <property type="entry name" value="HTH_XRE"/>
    <property type="match status" value="1"/>
</dbReference>
<name>A0ABS1Q092_9ACTN</name>
<dbReference type="Pfam" id="PF13560">
    <property type="entry name" value="HTH_31"/>
    <property type="match status" value="1"/>
</dbReference>